<protein>
    <recommendedName>
        <fullName evidence="4">TIGR03067 domain-containing protein</fullName>
    </recommendedName>
</protein>
<evidence type="ECO:0000313" key="2">
    <source>
        <dbReference type="EMBL" id="TWU65479.1"/>
    </source>
</evidence>
<dbReference type="InterPro" id="IPR017504">
    <property type="entry name" value="CHP03067_Planctomycetes"/>
</dbReference>
<feature type="signal peptide" evidence="1">
    <location>
        <begin position="1"/>
        <end position="17"/>
    </location>
</feature>
<proteinExistence type="predicted"/>
<gene>
    <name evidence="2" type="ORF">V7x_10260</name>
</gene>
<evidence type="ECO:0000256" key="1">
    <source>
        <dbReference type="SAM" id="SignalP"/>
    </source>
</evidence>
<dbReference type="RefSeq" id="WP_146411550.1">
    <property type="nucleotide sequence ID" value="NZ_SJPZ01000001.1"/>
</dbReference>
<organism evidence="2 3">
    <name type="scientific">Crateriforma conspicua</name>
    <dbReference type="NCBI Taxonomy" id="2527996"/>
    <lineage>
        <taxon>Bacteria</taxon>
        <taxon>Pseudomonadati</taxon>
        <taxon>Planctomycetota</taxon>
        <taxon>Planctomycetia</taxon>
        <taxon>Planctomycetales</taxon>
        <taxon>Planctomycetaceae</taxon>
        <taxon>Crateriforma</taxon>
    </lineage>
</organism>
<dbReference type="Proteomes" id="UP000316476">
    <property type="component" value="Unassembled WGS sequence"/>
</dbReference>
<name>A0A5C6FRE9_9PLAN</name>
<dbReference type="OrthoDB" id="268859at2"/>
<evidence type="ECO:0000313" key="3">
    <source>
        <dbReference type="Proteomes" id="UP000316476"/>
    </source>
</evidence>
<dbReference type="EMBL" id="SJPZ01000001">
    <property type="protein sequence ID" value="TWU65479.1"/>
    <property type="molecule type" value="Genomic_DNA"/>
</dbReference>
<dbReference type="AlphaFoldDB" id="A0A5C6FRE9"/>
<dbReference type="NCBIfam" id="TIGR03067">
    <property type="entry name" value="Planc_TIGR03067"/>
    <property type="match status" value="1"/>
</dbReference>
<reference evidence="2 3" key="1">
    <citation type="submission" date="2019-02" db="EMBL/GenBank/DDBJ databases">
        <title>Deep-cultivation of Planctomycetes and their phenomic and genomic characterization uncovers novel biology.</title>
        <authorList>
            <person name="Wiegand S."/>
            <person name="Jogler M."/>
            <person name="Boedeker C."/>
            <person name="Pinto D."/>
            <person name="Vollmers J."/>
            <person name="Rivas-Marin E."/>
            <person name="Kohn T."/>
            <person name="Peeters S.H."/>
            <person name="Heuer A."/>
            <person name="Rast P."/>
            <person name="Oberbeckmann S."/>
            <person name="Bunk B."/>
            <person name="Jeske O."/>
            <person name="Meyerdierks A."/>
            <person name="Storesund J.E."/>
            <person name="Kallscheuer N."/>
            <person name="Luecker S."/>
            <person name="Lage O.M."/>
            <person name="Pohl T."/>
            <person name="Merkel B.J."/>
            <person name="Hornburger P."/>
            <person name="Mueller R.-W."/>
            <person name="Bruemmer F."/>
            <person name="Labrenz M."/>
            <person name="Spormann A.M."/>
            <person name="Op Den Camp H."/>
            <person name="Overmann J."/>
            <person name="Amann R."/>
            <person name="Jetten M.S.M."/>
            <person name="Mascher T."/>
            <person name="Medema M.H."/>
            <person name="Devos D.P."/>
            <person name="Kaster A.-K."/>
            <person name="Ovreas L."/>
            <person name="Rohde M."/>
            <person name="Galperin M.Y."/>
            <person name="Jogler C."/>
        </authorList>
    </citation>
    <scope>NUCLEOTIDE SEQUENCE [LARGE SCALE GENOMIC DNA]</scope>
    <source>
        <strain evidence="2 3">V7</strain>
    </source>
</reference>
<evidence type="ECO:0008006" key="4">
    <source>
        <dbReference type="Google" id="ProtNLM"/>
    </source>
</evidence>
<feature type="chain" id="PRO_5022828962" description="TIGR03067 domain-containing protein" evidence="1">
    <location>
        <begin position="18"/>
        <end position="134"/>
    </location>
</feature>
<sequence length="134" mass="14956" precursor="true">MKTMLILFAAGMLATLAAGDSAESDLKRMQGEWTAIDDEEKVVMVVAKTNLEYRNPKTGEWFKAEFSLDPSTSPKQINATIKDGAIDEFKGKESLGIYRFADGRLEIAACRPGETEGPKDFDDPRCRRLEFTKD</sequence>
<accession>A0A5C6FRE9</accession>
<keyword evidence="1" id="KW-0732">Signal</keyword>
<comment type="caution">
    <text evidence="2">The sequence shown here is derived from an EMBL/GenBank/DDBJ whole genome shotgun (WGS) entry which is preliminary data.</text>
</comment>